<proteinExistence type="predicted"/>
<dbReference type="AlphaFoldDB" id="A0A1C6I469"/>
<accession>A0A1C6I469</accession>
<sequence length="29" mass="3354">MESRSDDYQAIFYIGSLDCKLQNSVYIGH</sequence>
<reference evidence="1" key="1">
    <citation type="submission" date="2015-09" db="EMBL/GenBank/DDBJ databases">
        <authorList>
            <consortium name="Pathogen Informatics"/>
        </authorList>
    </citation>
    <scope>NUCLEOTIDE SEQUENCE</scope>
    <source>
        <strain evidence="1">2789STDY5834896</strain>
    </source>
</reference>
<gene>
    <name evidence="1" type="ORF">SAMEA3545359_01216</name>
</gene>
<evidence type="ECO:0000313" key="1">
    <source>
        <dbReference type="EMBL" id="SCJ64358.1"/>
    </source>
</evidence>
<name>A0A1C6I469_9FIRM</name>
<protein>
    <submittedName>
        <fullName evidence="1">Uncharacterized protein</fullName>
    </submittedName>
</protein>
<organism evidence="1">
    <name type="scientific">uncultured Anaerotruncus sp</name>
    <dbReference type="NCBI Taxonomy" id="905011"/>
    <lineage>
        <taxon>Bacteria</taxon>
        <taxon>Bacillati</taxon>
        <taxon>Bacillota</taxon>
        <taxon>Clostridia</taxon>
        <taxon>Eubacteriales</taxon>
        <taxon>Oscillospiraceae</taxon>
        <taxon>Anaerotruncus</taxon>
        <taxon>environmental samples</taxon>
    </lineage>
</organism>
<dbReference type="EMBL" id="FMHG01000001">
    <property type="protein sequence ID" value="SCJ64358.1"/>
    <property type="molecule type" value="Genomic_DNA"/>
</dbReference>